<protein>
    <recommendedName>
        <fullName evidence="4">PEP-CTERM protein-sorting domain-containing protein</fullName>
    </recommendedName>
</protein>
<organism evidence="2 3">
    <name type="scientific">Ectothiorhodospira haloalkaliphila</name>
    <dbReference type="NCBI Taxonomy" id="421628"/>
    <lineage>
        <taxon>Bacteria</taxon>
        <taxon>Pseudomonadati</taxon>
        <taxon>Pseudomonadota</taxon>
        <taxon>Gammaproteobacteria</taxon>
        <taxon>Chromatiales</taxon>
        <taxon>Ectothiorhodospiraceae</taxon>
        <taxon>Ectothiorhodospira</taxon>
    </lineage>
</organism>
<feature type="chain" id="PRO_5004910838" description="PEP-CTERM protein-sorting domain-containing protein" evidence="1">
    <location>
        <begin position="22"/>
        <end position="184"/>
    </location>
</feature>
<proteinExistence type="predicted"/>
<dbReference type="NCBIfam" id="TIGR02595">
    <property type="entry name" value="PEP_CTERM"/>
    <property type="match status" value="1"/>
</dbReference>
<sequence>MLVARSFVMLALVFASQAAHAIPIQYELQSLGGSEYRYEYTITNDRSLEDEATVEWFTIFFEAALYDENSLYIVTADPPAAEWDEVILASAPLVDPAYDAFARAGGIAVDETVTGFKVQFAWLGSGTPGPQPFEIYDSTTFEVLFEGSTEPRTTAIPEPGSLVLVLVGAIAAFAASLRRTGQAA</sequence>
<dbReference type="InterPro" id="IPR013424">
    <property type="entry name" value="Ice-binding_C"/>
</dbReference>
<evidence type="ECO:0000313" key="3">
    <source>
        <dbReference type="Proteomes" id="UP000019442"/>
    </source>
</evidence>
<dbReference type="OrthoDB" id="5704224at2"/>
<feature type="signal peptide" evidence="1">
    <location>
        <begin position="1"/>
        <end position="21"/>
    </location>
</feature>
<evidence type="ECO:0008006" key="4">
    <source>
        <dbReference type="Google" id="ProtNLM"/>
    </source>
</evidence>
<reference evidence="3" key="2">
    <citation type="submission" date="2014-02" db="EMBL/GenBank/DDBJ databases">
        <title>Draft Genome Sequence of extremely halophilic bacteria Halorhodospira halochloris.</title>
        <authorList>
            <person name="Singh K.S."/>
        </authorList>
    </citation>
    <scope>NUCLEOTIDE SEQUENCE [LARGE SCALE GENOMIC DNA]</scope>
    <source>
        <strain evidence="3">A</strain>
    </source>
</reference>
<reference evidence="2 3" key="1">
    <citation type="journal article" date="2014" name="J Genomics">
        <title>Draft Genome Sequence of the Extremely Halophilic Phototrophic Purple Sulfur Bacterium Halorhodospira halochloris.</title>
        <authorList>
            <person name="Singh K.S."/>
            <person name="Kirksey J."/>
            <person name="Hoff W.D."/>
            <person name="Deole R."/>
        </authorList>
    </citation>
    <scope>NUCLEOTIDE SEQUENCE [LARGE SCALE GENOMIC DNA]</scope>
    <source>
        <strain evidence="2 3">A</strain>
    </source>
</reference>
<dbReference type="Proteomes" id="UP000019442">
    <property type="component" value="Chromosome"/>
</dbReference>
<dbReference type="HOGENOM" id="CLU_1466283_0_0_6"/>
<keyword evidence="1" id="KW-0732">Signal</keyword>
<keyword evidence="3" id="KW-1185">Reference proteome</keyword>
<evidence type="ECO:0000256" key="1">
    <source>
        <dbReference type="SAM" id="SignalP"/>
    </source>
</evidence>
<dbReference type="AlphaFoldDB" id="W8KUK5"/>
<dbReference type="EMBL" id="CP007268">
    <property type="protein sequence ID" value="AHK80667.1"/>
    <property type="molecule type" value="Genomic_DNA"/>
</dbReference>
<evidence type="ECO:0000313" key="2">
    <source>
        <dbReference type="EMBL" id="AHK80667.1"/>
    </source>
</evidence>
<dbReference type="RefSeq" id="WP_025281501.1">
    <property type="nucleotide sequence ID" value="NZ_CP007268.1"/>
</dbReference>
<name>W8KUK5_9GAMM</name>
<dbReference type="KEGG" id="hhc:M911_07780"/>
<accession>W8KUK5</accession>
<gene>
    <name evidence="2" type="ORF">M911_07780</name>
</gene>